<keyword evidence="3" id="KW-1185">Reference proteome</keyword>
<evidence type="ECO:0000313" key="3">
    <source>
        <dbReference type="Proteomes" id="UP000602510"/>
    </source>
</evidence>
<dbReference type="AlphaFoldDB" id="A0A833SIT5"/>
<gene>
    <name evidence="2" type="ORF">GN244_ATG17729</name>
</gene>
<reference evidence="2" key="1">
    <citation type="submission" date="2020-04" db="EMBL/GenBank/DDBJ databases">
        <title>Hybrid Assembly of Korean Phytophthora infestans isolates.</title>
        <authorList>
            <person name="Prokchorchik M."/>
            <person name="Lee Y."/>
            <person name="Seo J."/>
            <person name="Cho J.-H."/>
            <person name="Park Y.-E."/>
            <person name="Jang D.-C."/>
            <person name="Im J.-S."/>
            <person name="Choi J.-G."/>
            <person name="Park H.-J."/>
            <person name="Lee G.-B."/>
            <person name="Lee Y.-G."/>
            <person name="Hong S.-Y."/>
            <person name="Cho K."/>
            <person name="Sohn K.H."/>
        </authorList>
    </citation>
    <scope>NUCLEOTIDE SEQUENCE</scope>
    <source>
        <strain evidence="2">KR_1_A1</strain>
    </source>
</reference>
<protein>
    <recommendedName>
        <fullName evidence="4">Secreted RxLR effector peptide protein</fullName>
    </recommendedName>
</protein>
<dbReference type="PROSITE" id="PS51257">
    <property type="entry name" value="PROKAR_LIPOPROTEIN"/>
    <property type="match status" value="1"/>
</dbReference>
<name>A0A833SIT5_PHYIN</name>
<evidence type="ECO:0008006" key="4">
    <source>
        <dbReference type="Google" id="ProtNLM"/>
    </source>
</evidence>
<sequence>MRSSVFFALLVIILVASCTSFSSVENVAPVHSAQNENRRLRSEAANTENIAKIAGGFLTKVKESAALTKAVNTIKASDGDEIAVRKAITSFATAKDAAKTSDTELAKLSTMIAESTKKNPKSWPRLRKFAIVMLSVNVGGLALYGTF</sequence>
<keyword evidence="1" id="KW-0732">Signal</keyword>
<dbReference type="Proteomes" id="UP000602510">
    <property type="component" value="Unassembled WGS sequence"/>
</dbReference>
<evidence type="ECO:0000313" key="2">
    <source>
        <dbReference type="EMBL" id="KAF4030478.1"/>
    </source>
</evidence>
<organism evidence="2 3">
    <name type="scientific">Phytophthora infestans</name>
    <name type="common">Potato late blight agent</name>
    <name type="synonym">Botrytis infestans</name>
    <dbReference type="NCBI Taxonomy" id="4787"/>
    <lineage>
        <taxon>Eukaryota</taxon>
        <taxon>Sar</taxon>
        <taxon>Stramenopiles</taxon>
        <taxon>Oomycota</taxon>
        <taxon>Peronosporomycetes</taxon>
        <taxon>Peronosporales</taxon>
        <taxon>Peronosporaceae</taxon>
        <taxon>Phytophthora</taxon>
    </lineage>
</organism>
<comment type="caution">
    <text evidence="2">The sequence shown here is derived from an EMBL/GenBank/DDBJ whole genome shotgun (WGS) entry which is preliminary data.</text>
</comment>
<accession>A0A833SIT5</accession>
<dbReference type="EMBL" id="WSZM01000675">
    <property type="protein sequence ID" value="KAF4030478.1"/>
    <property type="molecule type" value="Genomic_DNA"/>
</dbReference>
<evidence type="ECO:0000256" key="1">
    <source>
        <dbReference type="SAM" id="SignalP"/>
    </source>
</evidence>
<feature type="signal peptide" evidence="1">
    <location>
        <begin position="1"/>
        <end position="20"/>
    </location>
</feature>
<feature type="chain" id="PRO_5032481234" description="Secreted RxLR effector peptide protein" evidence="1">
    <location>
        <begin position="21"/>
        <end position="147"/>
    </location>
</feature>
<proteinExistence type="predicted"/>